<dbReference type="EMBL" id="JACXVP010000003">
    <property type="protein sequence ID" value="KAG5615237.1"/>
    <property type="molecule type" value="Genomic_DNA"/>
</dbReference>
<protein>
    <recommendedName>
        <fullName evidence="4">Polyprotein protein</fullName>
    </recommendedName>
</protein>
<feature type="compositionally biased region" description="Polar residues" evidence="1">
    <location>
        <begin position="239"/>
        <end position="251"/>
    </location>
</feature>
<keyword evidence="3" id="KW-1185">Reference proteome</keyword>
<feature type="compositionally biased region" description="Low complexity" evidence="1">
    <location>
        <begin position="78"/>
        <end position="96"/>
    </location>
</feature>
<dbReference type="AlphaFoldDB" id="A0A9J5ZSI7"/>
<organism evidence="2 3">
    <name type="scientific">Solanum commersonii</name>
    <name type="common">Commerson's wild potato</name>
    <name type="synonym">Commerson's nightshade</name>
    <dbReference type="NCBI Taxonomy" id="4109"/>
    <lineage>
        <taxon>Eukaryota</taxon>
        <taxon>Viridiplantae</taxon>
        <taxon>Streptophyta</taxon>
        <taxon>Embryophyta</taxon>
        <taxon>Tracheophyta</taxon>
        <taxon>Spermatophyta</taxon>
        <taxon>Magnoliopsida</taxon>
        <taxon>eudicotyledons</taxon>
        <taxon>Gunneridae</taxon>
        <taxon>Pentapetalae</taxon>
        <taxon>asterids</taxon>
        <taxon>lamiids</taxon>
        <taxon>Solanales</taxon>
        <taxon>Solanaceae</taxon>
        <taxon>Solanoideae</taxon>
        <taxon>Solaneae</taxon>
        <taxon>Solanum</taxon>
    </lineage>
</organism>
<evidence type="ECO:0000256" key="1">
    <source>
        <dbReference type="SAM" id="MobiDB-lite"/>
    </source>
</evidence>
<gene>
    <name evidence="2" type="ORF">H5410_015061</name>
</gene>
<accession>A0A9J5ZSI7</accession>
<proteinExistence type="predicted"/>
<feature type="compositionally biased region" description="Low complexity" evidence="1">
    <location>
        <begin position="262"/>
        <end position="276"/>
    </location>
</feature>
<dbReference type="Proteomes" id="UP000824120">
    <property type="component" value="Chromosome 3"/>
</dbReference>
<name>A0A9J5ZSI7_SOLCO</name>
<sequence length="276" mass="30337">MAMRVKQHQTSLSFPVLITKLCQHAQVPCDEMRDIEVTPTFSINIQRIEVEYTREESSPDRCIPKVDIDSIPAEAPLPTSDSWPSGTSTSSQTPNTSIVLQSTKITQAMLLNMGHLAHSVNIRAIRLEVVIPWMIESAILVALTPLRAYIYTLTARVEACNSRHGETSEVMALKFEVVDLRKDVDYLKNVLMDNVAVDELKAETNEEQIEVRKESIYGDMPNLEETIAQSVIQTLLTETSMTGPNGSSTIDVTLGTDAHDQSTTSGTDASTDGATA</sequence>
<evidence type="ECO:0000313" key="2">
    <source>
        <dbReference type="EMBL" id="KAG5615237.1"/>
    </source>
</evidence>
<feature type="region of interest" description="Disordered" evidence="1">
    <location>
        <begin position="74"/>
        <end position="96"/>
    </location>
</feature>
<evidence type="ECO:0000313" key="3">
    <source>
        <dbReference type="Proteomes" id="UP000824120"/>
    </source>
</evidence>
<reference evidence="2 3" key="1">
    <citation type="submission" date="2020-09" db="EMBL/GenBank/DDBJ databases">
        <title>De no assembly of potato wild relative species, Solanum commersonii.</title>
        <authorList>
            <person name="Cho K."/>
        </authorList>
    </citation>
    <scope>NUCLEOTIDE SEQUENCE [LARGE SCALE GENOMIC DNA]</scope>
    <source>
        <strain evidence="2">LZ3.2</strain>
        <tissue evidence="2">Leaf</tissue>
    </source>
</reference>
<comment type="caution">
    <text evidence="2">The sequence shown here is derived from an EMBL/GenBank/DDBJ whole genome shotgun (WGS) entry which is preliminary data.</text>
</comment>
<evidence type="ECO:0008006" key="4">
    <source>
        <dbReference type="Google" id="ProtNLM"/>
    </source>
</evidence>
<feature type="region of interest" description="Disordered" evidence="1">
    <location>
        <begin position="239"/>
        <end position="276"/>
    </location>
</feature>